<keyword evidence="2 4" id="KW-0732">Signal</keyword>
<proteinExistence type="inferred from homology"/>
<evidence type="ECO:0000313" key="6">
    <source>
        <dbReference type="EMBL" id="HAC26418.1"/>
    </source>
</evidence>
<evidence type="ECO:0000313" key="7">
    <source>
        <dbReference type="Proteomes" id="UP000261325"/>
    </source>
</evidence>
<feature type="domain" description="Solute-binding protein family 3/N-terminal" evidence="5">
    <location>
        <begin position="58"/>
        <end position="275"/>
    </location>
</feature>
<sequence length="277" mass="30549">MPRFPLLILALLMAACSPDEATEPGRHEATESATRQQPAPHPDQHRIILAADPWCPHNCRAGAPEEGYMVDIAREIFAASGFDVEYRNYGWARSLSLARENRIDGVIGALKGDAPDFVFPERPMGTARIGLYTHPESQWQYRGLESLNGKTLLVINGYSYSPELDRYIADYTDDPERVWVISGAAPLGRALRLLAQERTDTFAEDQAVMSWFLREHSGYPPPRLAGIAHQAPVYIAFSAGNPRSGELARLLDAGLARLAETGRLDVIKASYGLSTSD</sequence>
<gene>
    <name evidence="6" type="ORF">DCF82_01140</name>
</gene>
<dbReference type="Gene3D" id="3.40.190.10">
    <property type="entry name" value="Periplasmic binding protein-like II"/>
    <property type="match status" value="2"/>
</dbReference>
<dbReference type="RefSeq" id="WP_114433714.1">
    <property type="nucleotide sequence ID" value="NZ_CAJXYA010000098.1"/>
</dbReference>
<reference evidence="6 7" key="1">
    <citation type="journal article" date="2018" name="Nat. Biotechnol.">
        <title>A standardized bacterial taxonomy based on genome phylogeny substantially revises the tree of life.</title>
        <authorList>
            <person name="Parks D.H."/>
            <person name="Chuvochina M."/>
            <person name="Waite D.W."/>
            <person name="Rinke C."/>
            <person name="Skarshewski A."/>
            <person name="Chaumeil P.A."/>
            <person name="Hugenholtz P."/>
        </authorList>
    </citation>
    <scope>NUCLEOTIDE SEQUENCE [LARGE SCALE GENOMIC DNA]</scope>
    <source>
        <strain evidence="6">UBA9049</strain>
    </source>
</reference>
<name>A0A350RSM6_MARNT</name>
<feature type="region of interest" description="Disordered" evidence="3">
    <location>
        <begin position="20"/>
        <end position="42"/>
    </location>
</feature>
<organism evidence="6 7">
    <name type="scientific">Marinobacter nauticus</name>
    <name type="common">Marinobacter hydrocarbonoclasticus</name>
    <name type="synonym">Marinobacter aquaeolei</name>
    <dbReference type="NCBI Taxonomy" id="2743"/>
    <lineage>
        <taxon>Bacteria</taxon>
        <taxon>Pseudomonadati</taxon>
        <taxon>Pseudomonadota</taxon>
        <taxon>Gammaproteobacteria</taxon>
        <taxon>Pseudomonadales</taxon>
        <taxon>Marinobacteraceae</taxon>
        <taxon>Marinobacter</taxon>
    </lineage>
</organism>
<dbReference type="InterPro" id="IPR001638">
    <property type="entry name" value="Solute-binding_3/MltF_N"/>
</dbReference>
<comment type="caution">
    <text evidence="6">The sequence shown here is derived from an EMBL/GenBank/DDBJ whole genome shotgun (WGS) entry which is preliminary data.</text>
</comment>
<dbReference type="AlphaFoldDB" id="A0A350RSM6"/>
<evidence type="ECO:0000256" key="3">
    <source>
        <dbReference type="SAM" id="MobiDB-lite"/>
    </source>
</evidence>
<accession>A0A350RSM6</accession>
<dbReference type="SUPFAM" id="SSF53850">
    <property type="entry name" value="Periplasmic binding protein-like II"/>
    <property type="match status" value="1"/>
</dbReference>
<feature type="signal peptide" evidence="4">
    <location>
        <begin position="1"/>
        <end position="21"/>
    </location>
</feature>
<evidence type="ECO:0000259" key="5">
    <source>
        <dbReference type="SMART" id="SM00062"/>
    </source>
</evidence>
<comment type="similarity">
    <text evidence="1">Belongs to the bacterial solute-binding protein 3 family.</text>
</comment>
<dbReference type="SMART" id="SM00062">
    <property type="entry name" value="PBPb"/>
    <property type="match status" value="1"/>
</dbReference>
<dbReference type="PROSITE" id="PS51257">
    <property type="entry name" value="PROKAR_LIPOPROTEIN"/>
    <property type="match status" value="1"/>
</dbReference>
<evidence type="ECO:0000256" key="2">
    <source>
        <dbReference type="ARBA" id="ARBA00022729"/>
    </source>
</evidence>
<protein>
    <submittedName>
        <fullName evidence="6">ABC transporter substrate-binding protein</fullName>
    </submittedName>
</protein>
<dbReference type="PANTHER" id="PTHR35936:SF25">
    <property type="entry name" value="ABC TRANSPORTER SUBSTRATE-BINDING PROTEIN"/>
    <property type="match status" value="1"/>
</dbReference>
<evidence type="ECO:0000256" key="1">
    <source>
        <dbReference type="ARBA" id="ARBA00010333"/>
    </source>
</evidence>
<dbReference type="PANTHER" id="PTHR35936">
    <property type="entry name" value="MEMBRANE-BOUND LYTIC MUREIN TRANSGLYCOSYLASE F"/>
    <property type="match status" value="1"/>
</dbReference>
<evidence type="ECO:0000256" key="4">
    <source>
        <dbReference type="SAM" id="SignalP"/>
    </source>
</evidence>
<feature type="chain" id="PRO_5030064342" evidence="4">
    <location>
        <begin position="22"/>
        <end position="277"/>
    </location>
</feature>
<dbReference type="EMBL" id="DLYI01000013">
    <property type="protein sequence ID" value="HAC26418.1"/>
    <property type="molecule type" value="Genomic_DNA"/>
</dbReference>
<dbReference type="Proteomes" id="UP000261325">
    <property type="component" value="Unassembled WGS sequence"/>
</dbReference>